<dbReference type="GO" id="GO:0005975">
    <property type="term" value="P:carbohydrate metabolic process"/>
    <property type="evidence" value="ECO:0007669"/>
    <property type="project" value="InterPro"/>
</dbReference>
<dbReference type="Proteomes" id="UP000076770">
    <property type="component" value="Chromosome i"/>
</dbReference>
<name>A0A157T4V4_SACSO</name>
<feature type="domain" description="Spermatogenesis-associated protein 20-like TRX" evidence="1">
    <location>
        <begin position="18"/>
        <end position="168"/>
    </location>
</feature>
<evidence type="ECO:0000313" key="3">
    <source>
        <dbReference type="Proteomes" id="UP000076770"/>
    </source>
</evidence>
<dbReference type="CDD" id="cd02955">
    <property type="entry name" value="SSP411"/>
    <property type="match status" value="1"/>
</dbReference>
<evidence type="ECO:0000313" key="2">
    <source>
        <dbReference type="EMBL" id="SAI85901.1"/>
    </source>
</evidence>
<dbReference type="EMBL" id="LT549890">
    <property type="protein sequence ID" value="SAI85901.1"/>
    <property type="molecule type" value="Genomic_DNA"/>
</dbReference>
<proteinExistence type="predicted"/>
<sequence>MITTFKCVLVTKNIRMNERLMNSQSGYLRKAVNHPINWYTWSNDVFEIAKKENKPILIDVGAAWCHWCNVMDEDTYSNPEIAKIVNENFIPVKVDRDEMPDLDRLLQNAAMAITGESGWPLTIFMTPEGKVFFGGTYFPPEDRYGRIGFKRLLLEILRIWREDRNQILLSSIDPNMLIPKNTGGVLNSSVLDDAFSFITSYFDIEYGGLGFGAKFPHPFVDLLFLNYSATRGDDLGKKLGLFTLRKMYYGGIFDQVGGGFHRYTVDREWKLPHFEKLLIDNAELIYDYFTYYIATNDIEILDALRNSVDFVLRELYIDGKGFANSLDADSEGMEGKYYTWTEDELKDSLGNDYGIAIRVFDLKNTVEVEGRKVLLRTIELRELCKATGLQVNDMIKKISEIRTKLLAYRKQNRKMPYRDDNTYTYSNAKLAESMLYSSLILNKSIEEAKLVLSKLGKTVSRRLDGGKAGLPEDYAAALLATISAYEVLGEERYYDLAIELGRNIGVIKPNNFTDMPNESANSMYIRALFKLSLLSDEFKVDEEKIKPLIPSLTAENSQFIAGIVNSISSYISGMAHVVVVDEKDGLAERLHKVALLTYYPFKLVEKVDDSRTDYVSSVIRAMIKYNVGRSRAYVCIGNTCSMPVSEEEKIKQLLKTKL</sequence>
<dbReference type="SUPFAM" id="SSF48208">
    <property type="entry name" value="Six-hairpin glycosidases"/>
    <property type="match status" value="1"/>
</dbReference>
<dbReference type="InterPro" id="IPR024705">
    <property type="entry name" value="Ssp411"/>
</dbReference>
<accession>A0A157T4V4</accession>
<dbReference type="InterPro" id="IPR004879">
    <property type="entry name" value="Ssp411-like_TRX"/>
</dbReference>
<dbReference type="InterPro" id="IPR036249">
    <property type="entry name" value="Thioredoxin-like_sf"/>
</dbReference>
<dbReference type="SUPFAM" id="SSF52833">
    <property type="entry name" value="Thioredoxin-like"/>
    <property type="match status" value="1"/>
</dbReference>
<dbReference type="PATRIC" id="fig|2287.9.peg.2472"/>
<protein>
    <submittedName>
        <fullName evidence="2">Thioredoxin</fullName>
    </submittedName>
</protein>
<dbReference type="PIRSF" id="PIRSF006402">
    <property type="entry name" value="UCP006402_thioredoxin"/>
    <property type="match status" value="1"/>
</dbReference>
<dbReference type="InterPro" id="IPR008928">
    <property type="entry name" value="6-hairpin_glycosidase_sf"/>
</dbReference>
<dbReference type="Gene3D" id="3.40.30.10">
    <property type="entry name" value="Glutaredoxin"/>
    <property type="match status" value="1"/>
</dbReference>
<reference evidence="3" key="1">
    <citation type="submission" date="2016-04" db="EMBL/GenBank/DDBJ databases">
        <authorList>
            <person name="Shah S.A."/>
            <person name="Garrett R.A."/>
        </authorList>
    </citation>
    <scope>NUCLEOTIDE SEQUENCE [LARGE SCALE GENOMIC DNA]</scope>
    <source>
        <strain evidence="3">ATCC 35091 / DSM 1616 / JCM 8930 / NBRC 15331 / P1</strain>
    </source>
</reference>
<dbReference type="PANTHER" id="PTHR42899">
    <property type="entry name" value="SPERMATOGENESIS-ASSOCIATED PROTEIN 20"/>
    <property type="match status" value="1"/>
</dbReference>
<dbReference type="PANTHER" id="PTHR42899:SF1">
    <property type="entry name" value="SPERMATOGENESIS-ASSOCIATED PROTEIN 20"/>
    <property type="match status" value="1"/>
</dbReference>
<evidence type="ECO:0000259" key="1">
    <source>
        <dbReference type="Pfam" id="PF03190"/>
    </source>
</evidence>
<dbReference type="Pfam" id="PF03190">
    <property type="entry name" value="Thioredox_DsbH"/>
    <property type="match status" value="1"/>
</dbReference>
<organism evidence="2 3">
    <name type="scientific">Saccharolobus solfataricus</name>
    <name type="common">Sulfolobus solfataricus</name>
    <dbReference type="NCBI Taxonomy" id="2287"/>
    <lineage>
        <taxon>Archaea</taxon>
        <taxon>Thermoproteota</taxon>
        <taxon>Thermoprotei</taxon>
        <taxon>Sulfolobales</taxon>
        <taxon>Sulfolobaceae</taxon>
        <taxon>Saccharolobus</taxon>
    </lineage>
</organism>
<dbReference type="AlphaFoldDB" id="A0A157T4V4"/>
<gene>
    <name evidence="2" type="ORF">SSOP1_2347</name>
</gene>